<name>A0ABS1JCE7_9BACL</name>
<sequence>MNEFLIKHISLRPEDIKSNQGNGGPAKVFGEVTRDLREAFAGKVSDIRSRFEQRFAANPNVPSVAKVRLKQEAIAKSHRPTSLFSTSTCPIIGVGKSDELLVEVTRDGLNALSRKILSSDAKITKANISTLQDFQAYDLFDVLSNEVYKRIRELRKKYIKLRVFDFLNHNTNLDSYTALINRISNFSGEFHSKIQYAKNLDILKVSFPNLDVLEEFADFGALRSLSYFQTLSVTNVQSTQLDTASTSQMIFPVFWPDTQKEYPYVGVIDTGISQSDKLAPWVDKTEEYVIPSEKNCSHGSFVGGIIAYGDKLDGTDSPYDGVKIVDISVIPNSDPSYGDVGFLEEENLVLILQEVVPKYSDRVKVWNMSLGFKDAFCEEQSYSDLAVSFDQLQDENNVIFVVSTGNYEVLPHRNWPPNQQDVYKDRITAPADSLRAITVGSISHLDTNMTANFEPSPFTRIGFGPNYTIKPDLVDFGGTYKKHPVPRVIPVGINSFDENGILTQDVGTSFSTPKVAALLAKLFHYLDSEPSSNLAKALLIHSATDPKTGSRPEGEYRKYVGFGKPASIEKILTGSASSSTLIFEGTIYPTTHIDISDFPFPDCLIENGKCTGEITMTLVYNPRLDARYDFEYCRTNIEVSFGTEKPKGFKSEVPIEKSGILEKELVENGYKWSPIKVYSRKFSKGIDSNQWKLRLSLQSRSEEVPQPQDFALIITIRDPKGEKPVYNDISKQLTQRFIYRDITTTVRLRNEG</sequence>
<keyword evidence="4" id="KW-0720">Serine protease</keyword>
<dbReference type="InterPro" id="IPR023828">
    <property type="entry name" value="Peptidase_S8_Ser-AS"/>
</dbReference>
<dbReference type="Proteomes" id="UP000602284">
    <property type="component" value="Unassembled WGS sequence"/>
</dbReference>
<dbReference type="PROSITE" id="PS00138">
    <property type="entry name" value="SUBTILASE_SER"/>
    <property type="match status" value="1"/>
</dbReference>
<evidence type="ECO:0000313" key="7">
    <source>
        <dbReference type="Proteomes" id="UP000602284"/>
    </source>
</evidence>
<reference evidence="6 7" key="1">
    <citation type="submission" date="2021-01" db="EMBL/GenBank/DDBJ databases">
        <title>Tumebacillus sp. strain ITR2 16S ribosomal RNA gene Genome sequencing and assembly.</title>
        <authorList>
            <person name="Kang M."/>
        </authorList>
    </citation>
    <scope>NUCLEOTIDE SEQUENCE [LARGE SCALE GENOMIC DNA]</scope>
    <source>
        <strain evidence="6 7">ITR2</strain>
    </source>
</reference>
<dbReference type="CDD" id="cd04847">
    <property type="entry name" value="Peptidases_S8_Subtilisin_like_2"/>
    <property type="match status" value="1"/>
</dbReference>
<dbReference type="PANTHER" id="PTHR43806">
    <property type="entry name" value="PEPTIDASE S8"/>
    <property type="match status" value="1"/>
</dbReference>
<keyword evidence="2" id="KW-0645">Protease</keyword>
<evidence type="ECO:0000256" key="4">
    <source>
        <dbReference type="ARBA" id="ARBA00022825"/>
    </source>
</evidence>
<keyword evidence="7" id="KW-1185">Reference proteome</keyword>
<dbReference type="InterPro" id="IPR034074">
    <property type="entry name" value="Y4bN_pept_dom"/>
</dbReference>
<evidence type="ECO:0000256" key="2">
    <source>
        <dbReference type="ARBA" id="ARBA00022670"/>
    </source>
</evidence>
<dbReference type="PANTHER" id="PTHR43806:SF11">
    <property type="entry name" value="CEREVISIN-RELATED"/>
    <property type="match status" value="1"/>
</dbReference>
<dbReference type="SUPFAM" id="SSF52743">
    <property type="entry name" value="Subtilisin-like"/>
    <property type="match status" value="1"/>
</dbReference>
<comment type="similarity">
    <text evidence="1">Belongs to the peptidase S8 family.</text>
</comment>
<evidence type="ECO:0000259" key="5">
    <source>
        <dbReference type="Pfam" id="PF00082"/>
    </source>
</evidence>
<dbReference type="InterPro" id="IPR050131">
    <property type="entry name" value="Peptidase_S8_subtilisin-like"/>
</dbReference>
<protein>
    <submittedName>
        <fullName evidence="6">S8 family peptidase</fullName>
    </submittedName>
</protein>
<dbReference type="Pfam" id="PF00082">
    <property type="entry name" value="Peptidase_S8"/>
    <property type="match status" value="1"/>
</dbReference>
<evidence type="ECO:0000256" key="3">
    <source>
        <dbReference type="ARBA" id="ARBA00022801"/>
    </source>
</evidence>
<dbReference type="InterPro" id="IPR036852">
    <property type="entry name" value="Peptidase_S8/S53_dom_sf"/>
</dbReference>
<dbReference type="RefSeq" id="WP_201636416.1">
    <property type="nucleotide sequence ID" value="NZ_JAEQNB010000004.1"/>
</dbReference>
<dbReference type="Gene3D" id="3.40.50.200">
    <property type="entry name" value="Peptidase S8/S53 domain"/>
    <property type="match status" value="1"/>
</dbReference>
<organism evidence="6 7">
    <name type="scientific">Tumebacillus amylolyticus</name>
    <dbReference type="NCBI Taxonomy" id="2801339"/>
    <lineage>
        <taxon>Bacteria</taxon>
        <taxon>Bacillati</taxon>
        <taxon>Bacillota</taxon>
        <taxon>Bacilli</taxon>
        <taxon>Bacillales</taxon>
        <taxon>Alicyclobacillaceae</taxon>
        <taxon>Tumebacillus</taxon>
    </lineage>
</organism>
<gene>
    <name evidence="6" type="ORF">JJB07_14970</name>
</gene>
<proteinExistence type="inferred from homology"/>
<dbReference type="InterPro" id="IPR000209">
    <property type="entry name" value="Peptidase_S8/S53_dom"/>
</dbReference>
<feature type="domain" description="Peptidase S8/S53" evidence="5">
    <location>
        <begin position="264"/>
        <end position="546"/>
    </location>
</feature>
<evidence type="ECO:0000313" key="6">
    <source>
        <dbReference type="EMBL" id="MBL0387941.1"/>
    </source>
</evidence>
<dbReference type="EMBL" id="JAEQNB010000004">
    <property type="protein sequence ID" value="MBL0387941.1"/>
    <property type="molecule type" value="Genomic_DNA"/>
</dbReference>
<evidence type="ECO:0000256" key="1">
    <source>
        <dbReference type="ARBA" id="ARBA00011073"/>
    </source>
</evidence>
<accession>A0ABS1JCE7</accession>
<comment type="caution">
    <text evidence="6">The sequence shown here is derived from an EMBL/GenBank/DDBJ whole genome shotgun (WGS) entry which is preliminary data.</text>
</comment>
<keyword evidence="3" id="KW-0378">Hydrolase</keyword>